<protein>
    <submittedName>
        <fullName evidence="1">Uncharacterized protein</fullName>
    </submittedName>
</protein>
<organism evidence="1 2">
    <name type="scientific">Stylosanthes scabra</name>
    <dbReference type="NCBI Taxonomy" id="79078"/>
    <lineage>
        <taxon>Eukaryota</taxon>
        <taxon>Viridiplantae</taxon>
        <taxon>Streptophyta</taxon>
        <taxon>Embryophyta</taxon>
        <taxon>Tracheophyta</taxon>
        <taxon>Spermatophyta</taxon>
        <taxon>Magnoliopsida</taxon>
        <taxon>eudicotyledons</taxon>
        <taxon>Gunneridae</taxon>
        <taxon>Pentapetalae</taxon>
        <taxon>rosids</taxon>
        <taxon>fabids</taxon>
        <taxon>Fabales</taxon>
        <taxon>Fabaceae</taxon>
        <taxon>Papilionoideae</taxon>
        <taxon>50 kb inversion clade</taxon>
        <taxon>dalbergioids sensu lato</taxon>
        <taxon>Dalbergieae</taxon>
        <taxon>Pterocarpus clade</taxon>
        <taxon>Stylosanthes</taxon>
    </lineage>
</organism>
<sequence>MEKVHHHGYSQAIMWFYVDKPIKYNTYFIMKYGFISRRKWGKKKLRLHAPVYSPVLIRKRVRAVRVFPQPPDSPESISATISILGVTGDLLSLLPECCRLVPVVVIAGN</sequence>
<evidence type="ECO:0000313" key="2">
    <source>
        <dbReference type="Proteomes" id="UP001341840"/>
    </source>
</evidence>
<name>A0ABU6ZQQ1_9FABA</name>
<dbReference type="EMBL" id="JASCZI010273125">
    <property type="protein sequence ID" value="MED6224265.1"/>
    <property type="molecule type" value="Genomic_DNA"/>
</dbReference>
<reference evidence="1 2" key="1">
    <citation type="journal article" date="2023" name="Plants (Basel)">
        <title>Bridging the Gap: Combining Genomics and Transcriptomics Approaches to Understand Stylosanthes scabra, an Orphan Legume from the Brazilian Caatinga.</title>
        <authorList>
            <person name="Ferreira-Neto J.R.C."/>
            <person name="da Silva M.D."/>
            <person name="Binneck E."/>
            <person name="de Melo N.F."/>
            <person name="da Silva R.H."/>
            <person name="de Melo A.L.T.M."/>
            <person name="Pandolfi V."/>
            <person name="Bustamante F.O."/>
            <person name="Brasileiro-Vidal A.C."/>
            <person name="Benko-Iseppon A.M."/>
        </authorList>
    </citation>
    <scope>NUCLEOTIDE SEQUENCE [LARGE SCALE GENOMIC DNA]</scope>
    <source>
        <tissue evidence="1">Leaves</tissue>
    </source>
</reference>
<comment type="caution">
    <text evidence="1">The sequence shown here is derived from an EMBL/GenBank/DDBJ whole genome shotgun (WGS) entry which is preliminary data.</text>
</comment>
<accession>A0ABU6ZQQ1</accession>
<evidence type="ECO:0000313" key="1">
    <source>
        <dbReference type="EMBL" id="MED6224265.1"/>
    </source>
</evidence>
<dbReference type="Proteomes" id="UP001341840">
    <property type="component" value="Unassembled WGS sequence"/>
</dbReference>
<gene>
    <name evidence="1" type="ORF">PIB30_082377</name>
</gene>
<proteinExistence type="predicted"/>
<keyword evidence="2" id="KW-1185">Reference proteome</keyword>